<dbReference type="Pfam" id="PF13296">
    <property type="entry name" value="T6SS_Vgr"/>
    <property type="match status" value="1"/>
</dbReference>
<dbReference type="Proteomes" id="UP000297385">
    <property type="component" value="Unassembled WGS sequence"/>
</dbReference>
<sequence length="922" mass="101902">MSWINSWLKQPRTLEITGKALPQWSGEPLFAVSRLRGKEKLGHLYDYEVELSTVDDATLTASEAQALVDVDALIGKEVTIHIAIEGNGTWMAGATRATGTANIGADIRKLTGLIVAAKCIGADDRRAHYRLRIRPWLWLATLNRDSRLWQERSVIQITEDTLQRYPFPYELRLAGPGMQRRPYPKREYQRQWWESDFAFLNRLWQEWGITFFFTGSTLVLCDSPGAYKKHGSAYQTLRYVDRNGQRIDEEHVHEFHVARQITTGKVALTDYDYTQSLGNLAVSQQDYSKRAFDNAEEYAWGDYSQPFEGPMGTSGLRGDPQFEGEHLARVKVEAHRAKSLRAKGKGNLRGLMTGHTFALEGYPLKPGDGEYLVVSTDIELVNNDTVTQSGEIELQYSCTTKFSAVPANTFYRAPQKAKRPRAYAETALITGYGDEPVYCDEYGRVKAHFIWDRIGEKDENASCWLRVASPWHGVEHGAMWLPRVGHHVLVGYYDSDPDRPYIISEHTTEFHQAPWQLPKNDALSGWRSQDLKGQSANSVVTDDTPGKLQVQVASDHAQSRLVLGYNTRIDGHAGRDKARGEGFELGTDAHGVLRANQGMLITTAPRSGASAPMKDMAETAGQLATARDQHDAFATLARAQQAQERGDQDAVASALRTQHDDIRGSGKADPQKSHFPELSKAHLVLNGEAGLAGNTPCSMHLAAGEHVAMTSGGHTALSVGRRLLVSVANGIRTVVQECGWRLVAISGDIDLKALKDSINLLAKLNVTVSATTIRISAEQEVEIGGGGSYTRWTAGQIRSGTSGQFEVHSAGRVFTGPDNVGKPKLPESQDMQQDLHFALRALPDEAHHYAYEPYELYKGDAKIAEGATDESGRVVVKNHQPGTSAYRVKLSNGGQFELKVKDALHADPAHADQRSNRGERLA</sequence>
<dbReference type="InterPro" id="IPR018769">
    <property type="entry name" value="VgrG2_DUF2345"/>
</dbReference>
<feature type="compositionally biased region" description="Basic and acidic residues" evidence="2">
    <location>
        <begin position="657"/>
        <end position="673"/>
    </location>
</feature>
<dbReference type="SUPFAM" id="SSF69255">
    <property type="entry name" value="gp5 N-terminal domain-like"/>
    <property type="match status" value="1"/>
</dbReference>
<comment type="caution">
    <text evidence="6">The sequence shown here is derived from an EMBL/GenBank/DDBJ whole genome shotgun (WGS) entry which is preliminary data.</text>
</comment>
<evidence type="ECO:0000313" key="6">
    <source>
        <dbReference type="EMBL" id="TFE45128.1"/>
    </source>
</evidence>
<feature type="domain" description="Gp5/Type VI secretion system Vgr protein OB-fold" evidence="3">
    <location>
        <begin position="441"/>
        <end position="503"/>
    </location>
</feature>
<dbReference type="InterPro" id="IPR006533">
    <property type="entry name" value="T6SS_Vgr_RhsGE"/>
</dbReference>
<dbReference type="RefSeq" id="WP_134456890.1">
    <property type="nucleotide sequence ID" value="NZ_JBHMFL010000123.1"/>
</dbReference>
<evidence type="ECO:0000256" key="2">
    <source>
        <dbReference type="SAM" id="MobiDB-lite"/>
    </source>
</evidence>
<feature type="domain" description="DUF2345" evidence="4">
    <location>
        <begin position="672"/>
        <end position="818"/>
    </location>
</feature>
<dbReference type="Gene3D" id="4.10.220.110">
    <property type="match status" value="1"/>
</dbReference>
<dbReference type="InterPro" id="IPR028244">
    <property type="entry name" value="T6SS_Rhs_Vgr_dom"/>
</dbReference>
<name>A0A4Y8N6T6_9BURK</name>
<dbReference type="SUPFAM" id="SSF69279">
    <property type="entry name" value="Phage tail proteins"/>
    <property type="match status" value="2"/>
</dbReference>
<dbReference type="EMBL" id="SNVI01000001">
    <property type="protein sequence ID" value="TFE45128.1"/>
    <property type="molecule type" value="Genomic_DNA"/>
</dbReference>
<evidence type="ECO:0000256" key="1">
    <source>
        <dbReference type="ARBA" id="ARBA00005558"/>
    </source>
</evidence>
<accession>A0A4Y8N6T6</accession>
<dbReference type="Gene3D" id="2.30.110.50">
    <property type="match status" value="1"/>
</dbReference>
<comment type="similarity">
    <text evidence="1">Belongs to the VgrG protein family.</text>
</comment>
<dbReference type="InterPro" id="IPR006531">
    <property type="entry name" value="Gp5/Vgr_OB"/>
</dbReference>
<evidence type="ECO:0000259" key="4">
    <source>
        <dbReference type="Pfam" id="PF10106"/>
    </source>
</evidence>
<evidence type="ECO:0000259" key="3">
    <source>
        <dbReference type="Pfam" id="PF04717"/>
    </source>
</evidence>
<dbReference type="NCBIfam" id="TIGR03361">
    <property type="entry name" value="VI_Rhs_Vgr"/>
    <property type="match status" value="1"/>
</dbReference>
<dbReference type="Gene3D" id="3.55.50.10">
    <property type="entry name" value="Baseplate protein-like domains"/>
    <property type="match status" value="1"/>
</dbReference>
<dbReference type="Gene3D" id="2.40.50.230">
    <property type="entry name" value="Gp5 N-terminal domain"/>
    <property type="match status" value="1"/>
</dbReference>
<dbReference type="Pfam" id="PF05954">
    <property type="entry name" value="Phage_GPD"/>
    <property type="match status" value="1"/>
</dbReference>
<dbReference type="NCBIfam" id="TIGR01646">
    <property type="entry name" value="vgr_GE"/>
    <property type="match status" value="1"/>
</dbReference>
<organism evidence="6 7">
    <name type="scientific">Paraburkholderia dipogonis</name>
    <dbReference type="NCBI Taxonomy" id="1211383"/>
    <lineage>
        <taxon>Bacteria</taxon>
        <taxon>Pseudomonadati</taxon>
        <taxon>Pseudomonadota</taxon>
        <taxon>Betaproteobacteria</taxon>
        <taxon>Burkholderiales</taxon>
        <taxon>Burkholderiaceae</taxon>
        <taxon>Paraburkholderia</taxon>
    </lineage>
</organism>
<dbReference type="Pfam" id="PF10106">
    <property type="entry name" value="DUF2345"/>
    <property type="match status" value="1"/>
</dbReference>
<dbReference type="Pfam" id="PF04717">
    <property type="entry name" value="Phage_base_V"/>
    <property type="match status" value="1"/>
</dbReference>
<evidence type="ECO:0000313" key="7">
    <source>
        <dbReference type="Proteomes" id="UP000297385"/>
    </source>
</evidence>
<feature type="region of interest" description="Disordered" evidence="2">
    <location>
        <begin position="643"/>
        <end position="673"/>
    </location>
</feature>
<protein>
    <submittedName>
        <fullName evidence="6">Type VI secretion system tip protein VgrG</fullName>
    </submittedName>
</protein>
<gene>
    <name evidence="6" type="ORF">E2553_08925</name>
</gene>
<proteinExistence type="inferred from homology"/>
<dbReference type="GeneID" id="97306270"/>
<dbReference type="SUPFAM" id="SSF69349">
    <property type="entry name" value="Phage fibre proteins"/>
    <property type="match status" value="1"/>
</dbReference>
<dbReference type="AlphaFoldDB" id="A0A4Y8N6T6"/>
<dbReference type="InterPro" id="IPR017847">
    <property type="entry name" value="T6SS_RhsGE_Vgr_subset"/>
</dbReference>
<dbReference type="InterPro" id="IPR037026">
    <property type="entry name" value="Vgr_OB-fold_dom_sf"/>
</dbReference>
<evidence type="ECO:0000259" key="5">
    <source>
        <dbReference type="Pfam" id="PF13296"/>
    </source>
</evidence>
<feature type="domain" description="Putative type VI secretion system Rhs element associated Vgr" evidence="5">
    <location>
        <begin position="530"/>
        <end position="637"/>
    </location>
</feature>
<reference evidence="6 7" key="1">
    <citation type="submission" date="2019-03" db="EMBL/GenBank/DDBJ databases">
        <title>Complete Genome Sequence of Paraburkholderia dipogonis ICMP 19430T, a Nitrogen-fixing Symbiont of the South African Invasive Legume Dipogon lignosus in New Zealand.</title>
        <authorList>
            <person name="De Meyer S.E."/>
        </authorList>
    </citation>
    <scope>NUCLEOTIDE SEQUENCE [LARGE SCALE GENOMIC DNA]</scope>
    <source>
        <strain evidence="6 7">ICMP 19430</strain>
    </source>
</reference>